<evidence type="ECO:0008006" key="3">
    <source>
        <dbReference type="Google" id="ProtNLM"/>
    </source>
</evidence>
<dbReference type="Proteomes" id="UP000069940">
    <property type="component" value="Unassembled WGS sequence"/>
</dbReference>
<dbReference type="EnsemblMetazoa" id="AALFPA23_010407.R14541">
    <property type="protein sequence ID" value="AALFPA23_010407.P14541"/>
    <property type="gene ID" value="AALFPA23_010407"/>
</dbReference>
<evidence type="ECO:0000313" key="1">
    <source>
        <dbReference type="EnsemblMetazoa" id="AALFPA23_010407.P14541"/>
    </source>
</evidence>
<protein>
    <recommendedName>
        <fullName evidence="3">Secreted protein</fullName>
    </recommendedName>
</protein>
<organism evidence="1 2">
    <name type="scientific">Aedes albopictus</name>
    <name type="common">Asian tiger mosquito</name>
    <name type="synonym">Stegomyia albopicta</name>
    <dbReference type="NCBI Taxonomy" id="7160"/>
    <lineage>
        <taxon>Eukaryota</taxon>
        <taxon>Metazoa</taxon>
        <taxon>Ecdysozoa</taxon>
        <taxon>Arthropoda</taxon>
        <taxon>Hexapoda</taxon>
        <taxon>Insecta</taxon>
        <taxon>Pterygota</taxon>
        <taxon>Neoptera</taxon>
        <taxon>Endopterygota</taxon>
        <taxon>Diptera</taxon>
        <taxon>Nematocera</taxon>
        <taxon>Culicoidea</taxon>
        <taxon>Culicidae</taxon>
        <taxon>Culicinae</taxon>
        <taxon>Aedini</taxon>
        <taxon>Aedes</taxon>
        <taxon>Stegomyia</taxon>
    </lineage>
</organism>
<reference evidence="2" key="1">
    <citation type="journal article" date="2015" name="Proc. Natl. Acad. Sci. U.S.A.">
        <title>Genome sequence of the Asian Tiger mosquito, Aedes albopictus, reveals insights into its biology, genetics, and evolution.</title>
        <authorList>
            <person name="Chen X.G."/>
            <person name="Jiang X."/>
            <person name="Gu J."/>
            <person name="Xu M."/>
            <person name="Wu Y."/>
            <person name="Deng Y."/>
            <person name="Zhang C."/>
            <person name="Bonizzoni M."/>
            <person name="Dermauw W."/>
            <person name="Vontas J."/>
            <person name="Armbruster P."/>
            <person name="Huang X."/>
            <person name="Yang Y."/>
            <person name="Zhang H."/>
            <person name="He W."/>
            <person name="Peng H."/>
            <person name="Liu Y."/>
            <person name="Wu K."/>
            <person name="Chen J."/>
            <person name="Lirakis M."/>
            <person name="Topalis P."/>
            <person name="Van Leeuwen T."/>
            <person name="Hall A.B."/>
            <person name="Jiang X."/>
            <person name="Thorpe C."/>
            <person name="Mueller R.L."/>
            <person name="Sun C."/>
            <person name="Waterhouse R.M."/>
            <person name="Yan G."/>
            <person name="Tu Z.J."/>
            <person name="Fang X."/>
            <person name="James A.A."/>
        </authorList>
    </citation>
    <scope>NUCLEOTIDE SEQUENCE [LARGE SCALE GENOMIC DNA]</scope>
    <source>
        <strain evidence="2">Foshan</strain>
    </source>
</reference>
<evidence type="ECO:0000313" key="2">
    <source>
        <dbReference type="Proteomes" id="UP000069940"/>
    </source>
</evidence>
<proteinExistence type="predicted"/>
<reference evidence="1" key="2">
    <citation type="submission" date="2025-05" db="UniProtKB">
        <authorList>
            <consortium name="EnsemblMetazoa"/>
        </authorList>
    </citation>
    <scope>IDENTIFICATION</scope>
    <source>
        <strain evidence="1">Foshan</strain>
    </source>
</reference>
<dbReference type="GeneID" id="115258697"/>
<dbReference type="RefSeq" id="XP_062712294.1">
    <property type="nucleotide sequence ID" value="XM_062856310.1"/>
</dbReference>
<sequence>MKPATAKLLDLRADVLRQVVHERQMLVTPNLFCIGGSVRFARFRLRTNLGRISRSVPIMLPVGGIAEMMHGSFRVPDLDGMQLKFVAAQPEPCPAAGSTPVHPPRMTVSWTAKKRHGDVISKNPAIEAEDGCCTREATTSLNCKRKTEINCIQS</sequence>
<name>A0ABM1YM40_AEDAL</name>
<accession>A0ABM1YM40</accession>
<keyword evidence="2" id="KW-1185">Reference proteome</keyword>